<keyword evidence="9" id="KW-0378">Hydrolase</keyword>
<evidence type="ECO:0000256" key="4">
    <source>
        <dbReference type="ARBA" id="ARBA00022729"/>
    </source>
</evidence>
<evidence type="ECO:0000256" key="2">
    <source>
        <dbReference type="ARBA" id="ARBA00022525"/>
    </source>
</evidence>
<sequence>MCSTLTALALALVGEIVLLKAIYIKPDVANGGDVAENSFPYMVQIQQFMVVSYVHHCGGTLVTSRCILTAAHCAVDSLKLRAIAGTVWRDSETLGQRRPIVRLLAHERYVQDGTTHPYDIALALVEEPFDVDGRAIAVIALMPDYYDPPGAMDVLGFGKIDHDDTLPDRLRVVECRLHAVEDCQKHPSEGTLCVGNPGATACQGDSGGPVVGRIDGSDWLVGVVSFGMKSCGTGPIICTDVRVYREWIGQRVFDLSVWSEENEADTMIDVYVQPYL</sequence>
<dbReference type="PANTHER" id="PTHR24256">
    <property type="entry name" value="TRYPTASE-RELATED"/>
    <property type="match status" value="1"/>
</dbReference>
<keyword evidence="9" id="KW-0645">Protease</keyword>
<evidence type="ECO:0000256" key="8">
    <source>
        <dbReference type="ARBA" id="ARBA00024195"/>
    </source>
</evidence>
<accession>A0A182VJ66</accession>
<dbReference type="GO" id="GO:0045087">
    <property type="term" value="P:innate immune response"/>
    <property type="evidence" value="ECO:0007669"/>
    <property type="project" value="UniProtKB-KW"/>
</dbReference>
<proteinExistence type="inferred from homology"/>
<feature type="domain" description="Peptidase S1" evidence="11">
    <location>
        <begin position="28"/>
        <end position="253"/>
    </location>
</feature>
<dbReference type="GO" id="GO:0004252">
    <property type="term" value="F:serine-type endopeptidase activity"/>
    <property type="evidence" value="ECO:0007669"/>
    <property type="project" value="InterPro"/>
</dbReference>
<dbReference type="PROSITE" id="PS00135">
    <property type="entry name" value="TRYPSIN_SER"/>
    <property type="match status" value="1"/>
</dbReference>
<evidence type="ECO:0000259" key="11">
    <source>
        <dbReference type="PROSITE" id="PS50240"/>
    </source>
</evidence>
<dbReference type="InterPro" id="IPR009003">
    <property type="entry name" value="Peptidase_S1_PA"/>
</dbReference>
<dbReference type="STRING" id="30066.A0A182VJ66"/>
<protein>
    <recommendedName>
        <fullName evidence="11">Peptidase S1 domain-containing protein</fullName>
    </recommendedName>
</protein>
<feature type="signal peptide" evidence="10">
    <location>
        <begin position="1"/>
        <end position="21"/>
    </location>
</feature>
<dbReference type="SMART" id="SM00020">
    <property type="entry name" value="Tryp_SPc"/>
    <property type="match status" value="1"/>
</dbReference>
<dbReference type="InterPro" id="IPR043504">
    <property type="entry name" value="Peptidase_S1_PA_chymotrypsin"/>
</dbReference>
<dbReference type="Gene3D" id="2.40.10.10">
    <property type="entry name" value="Trypsin-like serine proteases"/>
    <property type="match status" value="1"/>
</dbReference>
<keyword evidence="2" id="KW-0964">Secreted</keyword>
<evidence type="ECO:0000313" key="13">
    <source>
        <dbReference type="Proteomes" id="UP000075903"/>
    </source>
</evidence>
<dbReference type="VEuPathDB" id="VectorBase:AMEM015875"/>
<dbReference type="InterPro" id="IPR033116">
    <property type="entry name" value="TRYPSIN_SER"/>
</dbReference>
<keyword evidence="6" id="KW-1015">Disulfide bond</keyword>
<dbReference type="SUPFAM" id="SSF50494">
    <property type="entry name" value="Trypsin-like serine proteases"/>
    <property type="match status" value="1"/>
</dbReference>
<name>A0A182VJ66_ANOME</name>
<dbReference type="InterPro" id="IPR018114">
    <property type="entry name" value="TRYPSIN_HIS"/>
</dbReference>
<keyword evidence="4 10" id="KW-0732">Signal</keyword>
<dbReference type="CDD" id="cd00190">
    <property type="entry name" value="Tryp_SPc"/>
    <property type="match status" value="1"/>
</dbReference>
<dbReference type="Pfam" id="PF00089">
    <property type="entry name" value="Trypsin"/>
    <property type="match status" value="1"/>
</dbReference>
<dbReference type="AlphaFoldDB" id="A0A182VJ66"/>
<dbReference type="GO" id="GO:0005576">
    <property type="term" value="C:extracellular region"/>
    <property type="evidence" value="ECO:0007669"/>
    <property type="project" value="UniProtKB-SubCell"/>
</dbReference>
<keyword evidence="5" id="KW-0391">Immunity</keyword>
<dbReference type="GO" id="GO:0006508">
    <property type="term" value="P:proteolysis"/>
    <property type="evidence" value="ECO:0007669"/>
    <property type="project" value="UniProtKB-KW"/>
</dbReference>
<dbReference type="EnsemblMetazoa" id="AMEM015875-RA">
    <property type="protein sequence ID" value="AMEM015875-PA"/>
    <property type="gene ID" value="AMEM015875"/>
</dbReference>
<dbReference type="FunFam" id="2.40.10.10:FF:000425">
    <property type="entry name" value="AGAP012315-PA"/>
    <property type="match status" value="1"/>
</dbReference>
<keyword evidence="9" id="KW-0720">Serine protease</keyword>
<evidence type="ECO:0000256" key="1">
    <source>
        <dbReference type="ARBA" id="ARBA00004613"/>
    </source>
</evidence>
<dbReference type="PROSITE" id="PS00134">
    <property type="entry name" value="TRYPSIN_HIS"/>
    <property type="match status" value="1"/>
</dbReference>
<dbReference type="InterPro" id="IPR001254">
    <property type="entry name" value="Trypsin_dom"/>
</dbReference>
<evidence type="ECO:0000256" key="10">
    <source>
        <dbReference type="SAM" id="SignalP"/>
    </source>
</evidence>
<evidence type="ECO:0000256" key="5">
    <source>
        <dbReference type="ARBA" id="ARBA00022859"/>
    </source>
</evidence>
<dbReference type="InterPro" id="IPR001314">
    <property type="entry name" value="Peptidase_S1A"/>
</dbReference>
<keyword evidence="3" id="KW-0399">Innate immunity</keyword>
<evidence type="ECO:0000256" key="9">
    <source>
        <dbReference type="RuleBase" id="RU363034"/>
    </source>
</evidence>
<evidence type="ECO:0000313" key="12">
    <source>
        <dbReference type="EnsemblMetazoa" id="AMEM015875-PA"/>
    </source>
</evidence>
<dbReference type="InterPro" id="IPR051487">
    <property type="entry name" value="Ser/Thr_Proteases_Immune/Dev"/>
</dbReference>
<evidence type="ECO:0000256" key="6">
    <source>
        <dbReference type="ARBA" id="ARBA00023157"/>
    </source>
</evidence>
<comment type="subcellular location">
    <subcellularLocation>
        <location evidence="1">Secreted</location>
    </subcellularLocation>
</comment>
<keyword evidence="7" id="KW-0325">Glycoprotein</keyword>
<dbReference type="Proteomes" id="UP000075903">
    <property type="component" value="Unassembled WGS sequence"/>
</dbReference>
<feature type="chain" id="PRO_5008139817" description="Peptidase S1 domain-containing protein" evidence="10">
    <location>
        <begin position="22"/>
        <end position="276"/>
    </location>
</feature>
<dbReference type="PROSITE" id="PS50240">
    <property type="entry name" value="TRYPSIN_DOM"/>
    <property type="match status" value="1"/>
</dbReference>
<evidence type="ECO:0000256" key="3">
    <source>
        <dbReference type="ARBA" id="ARBA00022588"/>
    </source>
</evidence>
<organism evidence="12 13">
    <name type="scientific">Anopheles merus</name>
    <name type="common">Mosquito</name>
    <dbReference type="NCBI Taxonomy" id="30066"/>
    <lineage>
        <taxon>Eukaryota</taxon>
        <taxon>Metazoa</taxon>
        <taxon>Ecdysozoa</taxon>
        <taxon>Arthropoda</taxon>
        <taxon>Hexapoda</taxon>
        <taxon>Insecta</taxon>
        <taxon>Pterygota</taxon>
        <taxon>Neoptera</taxon>
        <taxon>Endopterygota</taxon>
        <taxon>Diptera</taxon>
        <taxon>Nematocera</taxon>
        <taxon>Culicoidea</taxon>
        <taxon>Culicidae</taxon>
        <taxon>Anophelinae</taxon>
        <taxon>Anopheles</taxon>
    </lineage>
</organism>
<dbReference type="PRINTS" id="PR00722">
    <property type="entry name" value="CHYMOTRYPSIN"/>
</dbReference>
<comment type="similarity">
    <text evidence="8">Belongs to the peptidase S1 family. CLIP subfamily.</text>
</comment>
<keyword evidence="13" id="KW-1185">Reference proteome</keyword>
<reference evidence="12" key="1">
    <citation type="submission" date="2020-05" db="UniProtKB">
        <authorList>
            <consortium name="EnsemblMetazoa"/>
        </authorList>
    </citation>
    <scope>IDENTIFICATION</scope>
    <source>
        <strain evidence="12">MAF</strain>
    </source>
</reference>
<dbReference type="VEuPathDB" id="VectorBase:AMEM21_011484"/>
<evidence type="ECO:0000256" key="7">
    <source>
        <dbReference type="ARBA" id="ARBA00023180"/>
    </source>
</evidence>